<comment type="function">
    <text evidence="12">Transposase-derived protein that may have nuclease activity. Does not have transposase activity.</text>
</comment>
<evidence type="ECO:0000313" key="16">
    <source>
        <dbReference type="Proteomes" id="UP000076858"/>
    </source>
</evidence>
<feature type="compositionally biased region" description="Acidic residues" evidence="13">
    <location>
        <begin position="338"/>
        <end position="352"/>
    </location>
</feature>
<evidence type="ECO:0000256" key="7">
    <source>
        <dbReference type="ARBA" id="ARBA00022722"/>
    </source>
</evidence>
<protein>
    <recommendedName>
        <fullName evidence="5">Putative nuclease HARBI1</fullName>
    </recommendedName>
    <alternativeName>
        <fullName evidence="11">Harbinger transposase-derived nuclease</fullName>
    </alternativeName>
</protein>
<evidence type="ECO:0000256" key="12">
    <source>
        <dbReference type="ARBA" id="ARBA00045850"/>
    </source>
</evidence>
<dbReference type="STRING" id="35525.A0A164LCJ5"/>
<dbReference type="Proteomes" id="UP000076858">
    <property type="component" value="Unassembled WGS sequence"/>
</dbReference>
<keyword evidence="16" id="KW-1185">Reference proteome</keyword>
<evidence type="ECO:0000256" key="9">
    <source>
        <dbReference type="ARBA" id="ARBA00022801"/>
    </source>
</evidence>
<dbReference type="PANTHER" id="PTHR22930">
    <property type="match status" value="1"/>
</dbReference>
<dbReference type="PRINTS" id="PR02086">
    <property type="entry name" value="PUTNUCHARBI1"/>
</dbReference>
<evidence type="ECO:0000256" key="3">
    <source>
        <dbReference type="ARBA" id="ARBA00004496"/>
    </source>
</evidence>
<dbReference type="InterPro" id="IPR026103">
    <property type="entry name" value="HARBI1_animal"/>
</dbReference>
<dbReference type="AlphaFoldDB" id="A0A164LCJ5"/>
<organism evidence="15 16">
    <name type="scientific">Daphnia magna</name>
    <dbReference type="NCBI Taxonomy" id="35525"/>
    <lineage>
        <taxon>Eukaryota</taxon>
        <taxon>Metazoa</taxon>
        <taxon>Ecdysozoa</taxon>
        <taxon>Arthropoda</taxon>
        <taxon>Crustacea</taxon>
        <taxon>Branchiopoda</taxon>
        <taxon>Diplostraca</taxon>
        <taxon>Cladocera</taxon>
        <taxon>Anomopoda</taxon>
        <taxon>Daphniidae</taxon>
        <taxon>Daphnia</taxon>
    </lineage>
</organism>
<evidence type="ECO:0000256" key="4">
    <source>
        <dbReference type="ARBA" id="ARBA00006958"/>
    </source>
</evidence>
<dbReference type="OrthoDB" id="6359223at2759"/>
<keyword evidence="7" id="KW-0540">Nuclease</keyword>
<accession>A0A164LCJ5</accession>
<keyword evidence="6" id="KW-0963">Cytoplasm</keyword>
<comment type="caution">
    <text evidence="15">The sequence shown here is derived from an EMBL/GenBank/DDBJ whole genome shotgun (WGS) entry which is preliminary data.</text>
</comment>
<gene>
    <name evidence="15" type="ORF">APZ42_033157</name>
</gene>
<evidence type="ECO:0000259" key="14">
    <source>
        <dbReference type="Pfam" id="PF13359"/>
    </source>
</evidence>
<sequence length="387" mass="44474">MDRDVNEIDEFMEDLANLTDVSDYLSSSDSEGRKEERRIKKSRLIPFYKTRKDILTYFCEEKLMRTFRFDRVSIEYITALLEHLFPKRKTKAKRNLRPLDMVLIALQFYATGTFQTVVGNVLRYSQSSVSRSISWVSLALSLISHKHICFPANLNNLKIQFAEIARIPGIIGCIDGTHIRLQRPTVHEKAYVNRKNYHSISVQGICDANHKFLSVCATKPGSCHDSSIFKCSTIGKKFKAGDFGTSIMLGDSGYANTPFLIIPYNEPTEAYKTRFNAAHKTTRCVIDRAFGILKKRFNVLHSEIRMPPVKRLGTITVACCVLHNIAIDLNMPLDDEWGTDNTDFEDENETTECEPRPERADAQRDSFLRRLGNEKRQLIAYNIFRRH</sequence>
<dbReference type="InterPro" id="IPR027806">
    <property type="entry name" value="HARBI1_dom"/>
</dbReference>
<evidence type="ECO:0000256" key="13">
    <source>
        <dbReference type="SAM" id="MobiDB-lite"/>
    </source>
</evidence>
<evidence type="ECO:0000256" key="11">
    <source>
        <dbReference type="ARBA" id="ARBA00030126"/>
    </source>
</evidence>
<evidence type="ECO:0000256" key="2">
    <source>
        <dbReference type="ARBA" id="ARBA00004123"/>
    </source>
</evidence>
<dbReference type="GO" id="GO:0046872">
    <property type="term" value="F:metal ion binding"/>
    <property type="evidence" value="ECO:0007669"/>
    <property type="project" value="UniProtKB-KW"/>
</dbReference>
<dbReference type="GO" id="GO:0005634">
    <property type="term" value="C:nucleus"/>
    <property type="evidence" value="ECO:0007669"/>
    <property type="project" value="UniProtKB-SubCell"/>
</dbReference>
<reference evidence="15 16" key="1">
    <citation type="submission" date="2016-03" db="EMBL/GenBank/DDBJ databases">
        <title>EvidentialGene: Evidence-directed Construction of Genes on Genomes.</title>
        <authorList>
            <person name="Gilbert D.G."/>
            <person name="Choi J.-H."/>
            <person name="Mockaitis K."/>
            <person name="Colbourne J."/>
            <person name="Pfrender M."/>
        </authorList>
    </citation>
    <scope>NUCLEOTIDE SEQUENCE [LARGE SCALE GENOMIC DNA]</scope>
    <source>
        <strain evidence="15 16">Xinb3</strain>
        <tissue evidence="15">Complete organism</tissue>
    </source>
</reference>
<proteinExistence type="inferred from homology"/>
<evidence type="ECO:0000256" key="1">
    <source>
        <dbReference type="ARBA" id="ARBA00001968"/>
    </source>
</evidence>
<evidence type="ECO:0000256" key="6">
    <source>
        <dbReference type="ARBA" id="ARBA00022490"/>
    </source>
</evidence>
<dbReference type="GO" id="GO:0004518">
    <property type="term" value="F:nuclease activity"/>
    <property type="evidence" value="ECO:0007669"/>
    <property type="project" value="UniProtKB-KW"/>
</dbReference>
<evidence type="ECO:0000256" key="8">
    <source>
        <dbReference type="ARBA" id="ARBA00022723"/>
    </source>
</evidence>
<evidence type="ECO:0000256" key="5">
    <source>
        <dbReference type="ARBA" id="ARBA00015519"/>
    </source>
</evidence>
<evidence type="ECO:0000313" key="15">
    <source>
        <dbReference type="EMBL" id="KZS03987.1"/>
    </source>
</evidence>
<comment type="similarity">
    <text evidence="4">Belongs to the HARBI1 family.</text>
</comment>
<dbReference type="InterPro" id="IPR045249">
    <property type="entry name" value="HARBI1-like"/>
</dbReference>
<dbReference type="Pfam" id="PF13359">
    <property type="entry name" value="DDE_Tnp_4"/>
    <property type="match status" value="1"/>
</dbReference>
<comment type="cofactor">
    <cofactor evidence="1">
        <name>a divalent metal cation</name>
        <dbReference type="ChEBI" id="CHEBI:60240"/>
    </cofactor>
</comment>
<keyword evidence="9" id="KW-0378">Hydrolase</keyword>
<comment type="subcellular location">
    <subcellularLocation>
        <location evidence="3">Cytoplasm</location>
    </subcellularLocation>
    <subcellularLocation>
        <location evidence="2">Nucleus</location>
    </subcellularLocation>
</comment>
<name>A0A164LCJ5_9CRUS</name>
<evidence type="ECO:0000256" key="10">
    <source>
        <dbReference type="ARBA" id="ARBA00023242"/>
    </source>
</evidence>
<dbReference type="GO" id="GO:0005737">
    <property type="term" value="C:cytoplasm"/>
    <property type="evidence" value="ECO:0007669"/>
    <property type="project" value="UniProtKB-SubCell"/>
</dbReference>
<dbReference type="PANTHER" id="PTHR22930:SF249">
    <property type="match status" value="1"/>
</dbReference>
<dbReference type="GO" id="GO:0016787">
    <property type="term" value="F:hydrolase activity"/>
    <property type="evidence" value="ECO:0007669"/>
    <property type="project" value="UniProtKB-KW"/>
</dbReference>
<feature type="domain" description="DDE Tnp4" evidence="14">
    <location>
        <begin position="174"/>
        <end position="324"/>
    </location>
</feature>
<keyword evidence="10" id="KW-0539">Nucleus</keyword>
<keyword evidence="8" id="KW-0479">Metal-binding</keyword>
<feature type="region of interest" description="Disordered" evidence="13">
    <location>
        <begin position="338"/>
        <end position="360"/>
    </location>
</feature>
<dbReference type="EMBL" id="LRGB01003148">
    <property type="protein sequence ID" value="KZS03987.1"/>
    <property type="molecule type" value="Genomic_DNA"/>
</dbReference>